<comment type="caution">
    <text evidence="4">The sequence shown here is derived from an EMBL/GenBank/DDBJ whole genome shotgun (WGS) entry which is preliminary data.</text>
</comment>
<dbReference type="EMBL" id="JACOPQ010000007">
    <property type="protein sequence ID" value="MBC5737453.1"/>
    <property type="molecule type" value="Genomic_DNA"/>
</dbReference>
<dbReference type="GO" id="GO:0005975">
    <property type="term" value="P:carbohydrate metabolic process"/>
    <property type="evidence" value="ECO:0007669"/>
    <property type="project" value="InterPro"/>
</dbReference>
<gene>
    <name evidence="4" type="ORF">H8S62_10595</name>
</gene>
<name>A0A8J6JJZ7_9FIRM</name>
<dbReference type="GO" id="GO:0004553">
    <property type="term" value="F:hydrolase activity, hydrolyzing O-glycosyl compounds"/>
    <property type="evidence" value="ECO:0007669"/>
    <property type="project" value="InterPro"/>
</dbReference>
<evidence type="ECO:0000256" key="1">
    <source>
        <dbReference type="ARBA" id="ARBA00009743"/>
    </source>
</evidence>
<dbReference type="AlphaFoldDB" id="A0A8J6JJZ7"/>
<evidence type="ECO:0000313" key="5">
    <source>
        <dbReference type="Proteomes" id="UP000607645"/>
    </source>
</evidence>
<dbReference type="SUPFAM" id="SSF51445">
    <property type="entry name" value="(Trans)glycosidases"/>
    <property type="match status" value="1"/>
</dbReference>
<proteinExistence type="inferred from homology"/>
<evidence type="ECO:0000313" key="4">
    <source>
        <dbReference type="EMBL" id="MBC5737453.1"/>
    </source>
</evidence>
<dbReference type="RefSeq" id="WP_186919266.1">
    <property type="nucleotide sequence ID" value="NZ_JACOPQ010000007.1"/>
</dbReference>
<dbReference type="Pfam" id="PF02065">
    <property type="entry name" value="Melibiase"/>
    <property type="match status" value="1"/>
</dbReference>
<dbReference type="InterPro" id="IPR002241">
    <property type="entry name" value="Glyco_hydro_27"/>
</dbReference>
<protein>
    <submittedName>
        <fullName evidence="4">Alpha-galactosidase</fullName>
    </submittedName>
</protein>
<organism evidence="4 5">
    <name type="scientific">Lawsonibacter faecis</name>
    <dbReference type="NCBI Taxonomy" id="2763052"/>
    <lineage>
        <taxon>Bacteria</taxon>
        <taxon>Bacillati</taxon>
        <taxon>Bacillota</taxon>
        <taxon>Clostridia</taxon>
        <taxon>Eubacteriales</taxon>
        <taxon>Oscillospiraceae</taxon>
        <taxon>Lawsonibacter</taxon>
    </lineage>
</organism>
<dbReference type="InterPro" id="IPR013785">
    <property type="entry name" value="Aldolase_TIM"/>
</dbReference>
<sequence length="720" mass="80880">MNSERFHPTLTEPPLAHALHRWDADRGLLVYEYNGVNVIEVQVPAGTDLGFRHGSDGSMQSVQYLQQVYLACERPCTALVTLRLHAGSLNLRPRRAAAEQAILGTVPGALSFGVNGLYDTAWDLLIDWHGHPWSWLDEDMKGDENGFATASFAVRLTMSAFYLNLRPWYYANTLGYSFHRPWVRRPSQETVAGWCSWEAYRRDIDIHKVSAVAEFLHQNLRPYGLTHLQVDDGYQAMPLPVRGGMTMAEGWMTCDEEKFPGGHASIVSAIRKEGLTPAIWVNANITNPDFAVHHPEAVIWNGEEALKGEWIDFLYRCDPDTLSLHVEPLFAALREKGYKYVKIDAIRHLLFDGLHECVRLGLMSNADASARFRAFMEAGRRGMGEDVYYLASWGEMHEVVGVADACRISMDANPTWAGVRMQLFESARWYHTHRVLFTNDPDHVCVRTKPQWARSVLSLVSLSGELYMLSDTQQAYTPEKLDIIRRTLPPLQTCAGEAGPLPTDYPAYTWTKLHGFAVQSHETPVSMEDVGAEEAMDIAGWAPDRDANHPFSSLWSFAVSRPGRRWRVMLRVGTTPLGQCSLPLERLALDPEKTYLAYDFWAQKFLGEVRGDFRCRALGLGDCQAVAFHEKPAFPALIASDRHVSMDAVSVLEESYAGGKLYLRLRGVPGEAFAYHIWAPAGIHPGCERAVACEVVPTENGALTTLRVRFTREEAELWLA</sequence>
<dbReference type="Gene3D" id="3.20.20.70">
    <property type="entry name" value="Aldolase class I"/>
    <property type="match status" value="1"/>
</dbReference>
<keyword evidence="2" id="KW-0378">Hydrolase</keyword>
<accession>A0A8J6JJZ7</accession>
<comment type="similarity">
    <text evidence="1">Belongs to the glycosyl hydrolase 27 family.</text>
</comment>
<keyword evidence="5" id="KW-1185">Reference proteome</keyword>
<evidence type="ECO:0000256" key="2">
    <source>
        <dbReference type="ARBA" id="ARBA00022801"/>
    </source>
</evidence>
<dbReference type="PANTHER" id="PTHR11452">
    <property type="entry name" value="ALPHA-GALACTOSIDASE/ALPHA-N-ACETYLGALACTOSAMINIDASE"/>
    <property type="match status" value="1"/>
</dbReference>
<dbReference type="InterPro" id="IPR017853">
    <property type="entry name" value="GH"/>
</dbReference>
<keyword evidence="3" id="KW-0326">Glycosidase</keyword>
<dbReference type="Proteomes" id="UP000607645">
    <property type="component" value="Unassembled WGS sequence"/>
</dbReference>
<evidence type="ECO:0000256" key="3">
    <source>
        <dbReference type="ARBA" id="ARBA00023295"/>
    </source>
</evidence>
<dbReference type="PANTHER" id="PTHR11452:SF75">
    <property type="entry name" value="ALPHA-GALACTOSIDASE MEL1"/>
    <property type="match status" value="1"/>
</dbReference>
<reference evidence="4" key="1">
    <citation type="submission" date="2020-08" db="EMBL/GenBank/DDBJ databases">
        <title>Genome public.</title>
        <authorList>
            <person name="Liu C."/>
            <person name="Sun Q."/>
        </authorList>
    </citation>
    <scope>NUCLEOTIDE SEQUENCE</scope>
    <source>
        <strain evidence="4">NSJ-52</strain>
    </source>
</reference>